<dbReference type="AlphaFoldDB" id="A0A5C3L7P3"/>
<evidence type="ECO:0000256" key="1">
    <source>
        <dbReference type="ARBA" id="ARBA00005724"/>
    </source>
</evidence>
<dbReference type="Proteomes" id="UP000307440">
    <property type="component" value="Unassembled WGS sequence"/>
</dbReference>
<feature type="region of interest" description="Disordered" evidence="2">
    <location>
        <begin position="913"/>
        <end position="933"/>
    </location>
</feature>
<sequence>MVKPQFYAQSIPMNNSSLSDILRNATNLLHLDSSEGNPTSPPNLKALLDERLRTSKRQPERPESSTLASAQLATATEALTVVETVNAILLLEDTSAIPLLGIRDWRTIRTLISLVFKWGIEPLVLSFSELWATNPKAKTGQIVEVDSKNEEYRTVTDLTTRFMLLLFPQGVKGDLSPTSIATEVAGKYTADILRPAMVLGWLPKSLATQSLPVVDHLRPFAMRLLSILTPALVINALGTLLSDSSGLPPYARRTVTSFLGQQLLRPGGVLGLCESVLGKEEEMGEDVDPDKLEKVSRTLVTVPTKSDPKEYYFAIIPRIIQLLSDNLPGSYRKFGAFTLSQMLRTDKNLENQTNAVPVVCDTLHAPLLPGHYKRLSATYEPLTAQTALSRLIVLIANCDPSPEVISKLLSPIIPSLYSLLFHLASQKASDPQLKERIQGLLSTWGKIVDTPQAIHVLWLMIIEGAPPTNWTSDAEGKFSPCERTDETDPLSLLLPGDKRRIEEDSDVNTNLFDLYPDPAHFVAFLKSLDRGDIASELFIKLLEAYRNERAQGEAQNPMKSLHYLQIFMQMQVQLLGDTSSSILKKPDQLLSFIKQVLETTPRTDELTKPATLNQPHQSPTHDEVDEVDSDDDDPDSEVIRPDDEMLETTLNLLLAVLESHEDISVRSHLVLNDIFTLMEPLSFSSSSQIGPLAREGRMVITARSASYAKGQKASRGGGEGSQEKYQKALKLLQDPILPVRAHGLLLLRELVSARATGGQESEKIEPALAPAVLSIFLQSIQDEDSYIFLNGVQGLAAMVDGFGHQVLASLVREYRDGLEANGTFMSQQDLDVRLRVGEALAIVIRRCGTSLGKHRDLLMPALIRVFQLRTIPVTLRTSSLSLLADAIDTYPLVMAPYIEDLAQGMIDMLQVESRSAPDVTPTREQQKDGEEAAPVKLLGDNDHLSADSKYPPLRRAGLHLLGLLVRSTIRGFEEDEHSVIPFSGNFVQRARITLGYVASTDNDTVVRVMAREIREELLALESSVLGYT</sequence>
<evidence type="ECO:0000256" key="2">
    <source>
        <dbReference type="SAM" id="MobiDB-lite"/>
    </source>
</evidence>
<dbReference type="InterPro" id="IPR057407">
    <property type="entry name" value="HEAT_TANGO6"/>
</dbReference>
<feature type="domain" description="TANGO6 HEAT repeat" evidence="4">
    <location>
        <begin position="263"/>
        <end position="472"/>
    </location>
</feature>
<dbReference type="STRING" id="230819.A0A5C3L7P3"/>
<accession>A0A5C3L7P3</accession>
<evidence type="ECO:0000313" key="6">
    <source>
        <dbReference type="Proteomes" id="UP000307440"/>
    </source>
</evidence>
<reference evidence="5 6" key="1">
    <citation type="journal article" date="2019" name="Nat. Ecol. Evol.">
        <title>Megaphylogeny resolves global patterns of mushroom evolution.</title>
        <authorList>
            <person name="Varga T."/>
            <person name="Krizsan K."/>
            <person name="Foldi C."/>
            <person name="Dima B."/>
            <person name="Sanchez-Garcia M."/>
            <person name="Sanchez-Ramirez S."/>
            <person name="Szollosi G.J."/>
            <person name="Szarkandi J.G."/>
            <person name="Papp V."/>
            <person name="Albert L."/>
            <person name="Andreopoulos W."/>
            <person name="Angelini C."/>
            <person name="Antonin V."/>
            <person name="Barry K.W."/>
            <person name="Bougher N.L."/>
            <person name="Buchanan P."/>
            <person name="Buyck B."/>
            <person name="Bense V."/>
            <person name="Catcheside P."/>
            <person name="Chovatia M."/>
            <person name="Cooper J."/>
            <person name="Damon W."/>
            <person name="Desjardin D."/>
            <person name="Finy P."/>
            <person name="Geml J."/>
            <person name="Haridas S."/>
            <person name="Hughes K."/>
            <person name="Justo A."/>
            <person name="Karasinski D."/>
            <person name="Kautmanova I."/>
            <person name="Kiss B."/>
            <person name="Kocsube S."/>
            <person name="Kotiranta H."/>
            <person name="LaButti K.M."/>
            <person name="Lechner B.E."/>
            <person name="Liimatainen K."/>
            <person name="Lipzen A."/>
            <person name="Lukacs Z."/>
            <person name="Mihaltcheva S."/>
            <person name="Morgado L.N."/>
            <person name="Niskanen T."/>
            <person name="Noordeloos M.E."/>
            <person name="Ohm R.A."/>
            <person name="Ortiz-Santana B."/>
            <person name="Ovrebo C."/>
            <person name="Racz N."/>
            <person name="Riley R."/>
            <person name="Savchenko A."/>
            <person name="Shiryaev A."/>
            <person name="Soop K."/>
            <person name="Spirin V."/>
            <person name="Szebenyi C."/>
            <person name="Tomsovsky M."/>
            <person name="Tulloss R.E."/>
            <person name="Uehling J."/>
            <person name="Grigoriev I.V."/>
            <person name="Vagvolgyi C."/>
            <person name="Papp T."/>
            <person name="Martin F.M."/>
            <person name="Miettinen O."/>
            <person name="Hibbett D.S."/>
            <person name="Nagy L.G."/>
        </authorList>
    </citation>
    <scope>NUCLEOTIDE SEQUENCE [LARGE SCALE GENOMIC DNA]</scope>
    <source>
        <strain evidence="5 6">CBS 121175</strain>
    </source>
</reference>
<dbReference type="EMBL" id="ML210153">
    <property type="protein sequence ID" value="TFK28768.1"/>
    <property type="molecule type" value="Genomic_DNA"/>
</dbReference>
<dbReference type="InterPro" id="IPR039600">
    <property type="entry name" value="TANGO6/Rtp1"/>
</dbReference>
<proteinExistence type="inferred from homology"/>
<feature type="domain" description="RNA polymerase II assembly factor Rtp1 C-terminal" evidence="3">
    <location>
        <begin position="725"/>
        <end position="849"/>
    </location>
</feature>
<evidence type="ECO:0000259" key="3">
    <source>
        <dbReference type="Pfam" id="PF10363"/>
    </source>
</evidence>
<dbReference type="OrthoDB" id="39591at2759"/>
<dbReference type="PANTHER" id="PTHR20959">
    <property type="entry name" value="TRANSPORT AND GOLGI ORGANIZATION PROTEIN 6 FAMILY MEMBER"/>
    <property type="match status" value="1"/>
</dbReference>
<dbReference type="InterPro" id="IPR016024">
    <property type="entry name" value="ARM-type_fold"/>
</dbReference>
<protein>
    <submittedName>
        <fullName evidence="5">Uncharacterized protein</fullName>
    </submittedName>
</protein>
<organism evidence="5 6">
    <name type="scientific">Coprinopsis marcescibilis</name>
    <name type="common">Agaric fungus</name>
    <name type="synonym">Psathyrella marcescibilis</name>
    <dbReference type="NCBI Taxonomy" id="230819"/>
    <lineage>
        <taxon>Eukaryota</taxon>
        <taxon>Fungi</taxon>
        <taxon>Dikarya</taxon>
        <taxon>Basidiomycota</taxon>
        <taxon>Agaricomycotina</taxon>
        <taxon>Agaricomycetes</taxon>
        <taxon>Agaricomycetidae</taxon>
        <taxon>Agaricales</taxon>
        <taxon>Agaricineae</taxon>
        <taxon>Psathyrellaceae</taxon>
        <taxon>Coprinopsis</taxon>
    </lineage>
</organism>
<gene>
    <name evidence="5" type="ORF">FA15DRAFT_633184</name>
</gene>
<comment type="similarity">
    <text evidence="1">Belongs to the Tango6 family.</text>
</comment>
<feature type="compositionally biased region" description="Acidic residues" evidence="2">
    <location>
        <begin position="623"/>
        <end position="636"/>
    </location>
</feature>
<feature type="region of interest" description="Disordered" evidence="2">
    <location>
        <begin position="603"/>
        <end position="639"/>
    </location>
</feature>
<dbReference type="Pfam" id="PF23565">
    <property type="entry name" value="ARM_TANGO6"/>
    <property type="match status" value="1"/>
</dbReference>
<dbReference type="Pfam" id="PF10363">
    <property type="entry name" value="RTP1_C1"/>
    <property type="match status" value="1"/>
</dbReference>
<dbReference type="PANTHER" id="PTHR20959:SF1">
    <property type="entry name" value="TRANSPORT AND GOLGI ORGANIZATION PROTEIN 6 HOMOLOG"/>
    <property type="match status" value="1"/>
</dbReference>
<dbReference type="InterPro" id="IPR019451">
    <property type="entry name" value="Rtp1_C1"/>
</dbReference>
<dbReference type="InterPro" id="IPR011989">
    <property type="entry name" value="ARM-like"/>
</dbReference>
<name>A0A5C3L7P3_COPMA</name>
<evidence type="ECO:0000313" key="5">
    <source>
        <dbReference type="EMBL" id="TFK28768.1"/>
    </source>
</evidence>
<keyword evidence="6" id="KW-1185">Reference proteome</keyword>
<evidence type="ECO:0000259" key="4">
    <source>
        <dbReference type="Pfam" id="PF23565"/>
    </source>
</evidence>
<dbReference type="Gene3D" id="1.25.10.10">
    <property type="entry name" value="Leucine-rich Repeat Variant"/>
    <property type="match status" value="1"/>
</dbReference>
<dbReference type="GO" id="GO:0009306">
    <property type="term" value="P:protein secretion"/>
    <property type="evidence" value="ECO:0007669"/>
    <property type="project" value="TreeGrafter"/>
</dbReference>
<dbReference type="SUPFAM" id="SSF48371">
    <property type="entry name" value="ARM repeat"/>
    <property type="match status" value="1"/>
</dbReference>